<gene>
    <name evidence="1" type="ORF">Bca52824_029055</name>
</gene>
<protein>
    <submittedName>
        <fullName evidence="1">Uncharacterized protein</fullName>
    </submittedName>
</protein>
<accession>A0A8X8AR35</accession>
<dbReference type="Proteomes" id="UP000886595">
    <property type="component" value="Unassembled WGS sequence"/>
</dbReference>
<name>A0A8X8AR35_BRACI</name>
<evidence type="ECO:0000313" key="1">
    <source>
        <dbReference type="EMBL" id="KAG2309307.1"/>
    </source>
</evidence>
<sequence>MARSSGLSCELSWDIERGVEIDSRLFRVLEGRDTWLHQSVVRNRDEIVWFGPGRSLWNGRARIFDRKYTDVSGIGPLLGLNSNTLI</sequence>
<organism evidence="1 2">
    <name type="scientific">Brassica carinata</name>
    <name type="common">Ethiopian mustard</name>
    <name type="synonym">Abyssinian cabbage</name>
    <dbReference type="NCBI Taxonomy" id="52824"/>
    <lineage>
        <taxon>Eukaryota</taxon>
        <taxon>Viridiplantae</taxon>
        <taxon>Streptophyta</taxon>
        <taxon>Embryophyta</taxon>
        <taxon>Tracheophyta</taxon>
        <taxon>Spermatophyta</taxon>
        <taxon>Magnoliopsida</taxon>
        <taxon>eudicotyledons</taxon>
        <taxon>Gunneridae</taxon>
        <taxon>Pentapetalae</taxon>
        <taxon>rosids</taxon>
        <taxon>malvids</taxon>
        <taxon>Brassicales</taxon>
        <taxon>Brassicaceae</taxon>
        <taxon>Brassiceae</taxon>
        <taxon>Brassica</taxon>
    </lineage>
</organism>
<evidence type="ECO:0000313" key="2">
    <source>
        <dbReference type="Proteomes" id="UP000886595"/>
    </source>
</evidence>
<keyword evidence="2" id="KW-1185">Reference proteome</keyword>
<dbReference type="EMBL" id="JAAMPC010000006">
    <property type="protein sequence ID" value="KAG2309307.1"/>
    <property type="molecule type" value="Genomic_DNA"/>
</dbReference>
<comment type="caution">
    <text evidence="1">The sequence shown here is derived from an EMBL/GenBank/DDBJ whole genome shotgun (WGS) entry which is preliminary data.</text>
</comment>
<dbReference type="AlphaFoldDB" id="A0A8X8AR35"/>
<proteinExistence type="predicted"/>
<reference evidence="1 2" key="1">
    <citation type="submission" date="2020-02" db="EMBL/GenBank/DDBJ databases">
        <authorList>
            <person name="Ma Q."/>
            <person name="Huang Y."/>
            <person name="Song X."/>
            <person name="Pei D."/>
        </authorList>
    </citation>
    <scope>NUCLEOTIDE SEQUENCE [LARGE SCALE GENOMIC DNA]</scope>
    <source>
        <strain evidence="1">Sxm20200214</strain>
        <tissue evidence="1">Leaf</tissue>
    </source>
</reference>